<keyword evidence="4" id="KW-1185">Reference proteome</keyword>
<keyword evidence="2" id="KW-0812">Transmembrane</keyword>
<evidence type="ECO:0000256" key="1">
    <source>
        <dbReference type="SAM" id="MobiDB-lite"/>
    </source>
</evidence>
<evidence type="ECO:0000313" key="3">
    <source>
        <dbReference type="EMBL" id="WVY94189.1"/>
    </source>
</evidence>
<reference evidence="3 4" key="1">
    <citation type="journal article" date="2023" name="Life. Sci Alliance">
        <title>Evolutionary insights into 3D genome organization and epigenetic landscape of Vigna mungo.</title>
        <authorList>
            <person name="Junaid A."/>
            <person name="Singh B."/>
            <person name="Bhatia S."/>
        </authorList>
    </citation>
    <scope>NUCLEOTIDE SEQUENCE [LARGE SCALE GENOMIC DNA]</scope>
    <source>
        <strain evidence="3">Urdbean</strain>
    </source>
</reference>
<name>A0AAQ3MP19_VIGMU</name>
<dbReference type="EMBL" id="CP144691">
    <property type="protein sequence ID" value="WVY94189.1"/>
    <property type="molecule type" value="Genomic_DNA"/>
</dbReference>
<feature type="region of interest" description="Disordered" evidence="1">
    <location>
        <begin position="114"/>
        <end position="133"/>
    </location>
</feature>
<evidence type="ECO:0000256" key="2">
    <source>
        <dbReference type="SAM" id="Phobius"/>
    </source>
</evidence>
<keyword evidence="2" id="KW-0472">Membrane</keyword>
<proteinExistence type="predicted"/>
<organism evidence="3 4">
    <name type="scientific">Vigna mungo</name>
    <name type="common">Black gram</name>
    <name type="synonym">Phaseolus mungo</name>
    <dbReference type="NCBI Taxonomy" id="3915"/>
    <lineage>
        <taxon>Eukaryota</taxon>
        <taxon>Viridiplantae</taxon>
        <taxon>Streptophyta</taxon>
        <taxon>Embryophyta</taxon>
        <taxon>Tracheophyta</taxon>
        <taxon>Spermatophyta</taxon>
        <taxon>Magnoliopsida</taxon>
        <taxon>eudicotyledons</taxon>
        <taxon>Gunneridae</taxon>
        <taxon>Pentapetalae</taxon>
        <taxon>rosids</taxon>
        <taxon>fabids</taxon>
        <taxon>Fabales</taxon>
        <taxon>Fabaceae</taxon>
        <taxon>Papilionoideae</taxon>
        <taxon>50 kb inversion clade</taxon>
        <taxon>NPAAA clade</taxon>
        <taxon>indigoferoid/millettioid clade</taxon>
        <taxon>Phaseoleae</taxon>
        <taxon>Vigna</taxon>
    </lineage>
</organism>
<evidence type="ECO:0000313" key="4">
    <source>
        <dbReference type="Proteomes" id="UP001374535"/>
    </source>
</evidence>
<dbReference type="Proteomes" id="UP001374535">
    <property type="component" value="Chromosome 10"/>
</dbReference>
<accession>A0AAQ3MP19</accession>
<sequence>MRRRLRPMSAPSIVFALRRPLVPRPRRFVTSPASVFVLRSLLGFATSSTTTAASVVLRPPLLPPLSPFPLRTSPSATTMAPLTLTRLTVRLSFLQPLRSRRRRARARGRIRRTGIRPSRPSRGAGGTLMLFSQ</sequence>
<keyword evidence="2" id="KW-1133">Transmembrane helix</keyword>
<dbReference type="AlphaFoldDB" id="A0AAQ3MP19"/>
<protein>
    <submittedName>
        <fullName evidence="3">Uncharacterized protein</fullName>
    </submittedName>
</protein>
<gene>
    <name evidence="3" type="ORF">V8G54_033277</name>
</gene>
<feature type="transmembrane region" description="Helical" evidence="2">
    <location>
        <begin position="76"/>
        <end position="93"/>
    </location>
</feature>